<name>A0AAV7UWL4_PLEWA</name>
<evidence type="ECO:0000313" key="2">
    <source>
        <dbReference type="Proteomes" id="UP001066276"/>
    </source>
</evidence>
<dbReference type="EMBL" id="JANPWB010000004">
    <property type="protein sequence ID" value="KAJ1193459.1"/>
    <property type="molecule type" value="Genomic_DNA"/>
</dbReference>
<dbReference type="Proteomes" id="UP001066276">
    <property type="component" value="Chromosome 2_2"/>
</dbReference>
<keyword evidence="2" id="KW-1185">Reference proteome</keyword>
<accession>A0AAV7UWL4</accession>
<organism evidence="1 2">
    <name type="scientific">Pleurodeles waltl</name>
    <name type="common">Iberian ribbed newt</name>
    <dbReference type="NCBI Taxonomy" id="8319"/>
    <lineage>
        <taxon>Eukaryota</taxon>
        <taxon>Metazoa</taxon>
        <taxon>Chordata</taxon>
        <taxon>Craniata</taxon>
        <taxon>Vertebrata</taxon>
        <taxon>Euteleostomi</taxon>
        <taxon>Amphibia</taxon>
        <taxon>Batrachia</taxon>
        <taxon>Caudata</taxon>
        <taxon>Salamandroidea</taxon>
        <taxon>Salamandridae</taxon>
        <taxon>Pleurodelinae</taxon>
        <taxon>Pleurodeles</taxon>
    </lineage>
</organism>
<evidence type="ECO:0000313" key="1">
    <source>
        <dbReference type="EMBL" id="KAJ1193459.1"/>
    </source>
</evidence>
<proteinExistence type="predicted"/>
<protein>
    <submittedName>
        <fullName evidence="1">Uncharacterized protein</fullName>
    </submittedName>
</protein>
<comment type="caution">
    <text evidence="1">The sequence shown here is derived from an EMBL/GenBank/DDBJ whole genome shotgun (WGS) entry which is preliminary data.</text>
</comment>
<dbReference type="AlphaFoldDB" id="A0AAV7UWL4"/>
<sequence>MKLLVLASFYPSKEKERLIYLHTKLLKKRRKPRSQNENQDISKLVKTVHFWFPVLKTKELTDSKKEAIPGSDAV</sequence>
<reference evidence="1" key="1">
    <citation type="journal article" date="2022" name="bioRxiv">
        <title>Sequencing and chromosome-scale assembly of the giantPleurodeles waltlgenome.</title>
        <authorList>
            <person name="Brown T."/>
            <person name="Elewa A."/>
            <person name="Iarovenko S."/>
            <person name="Subramanian E."/>
            <person name="Araus A.J."/>
            <person name="Petzold A."/>
            <person name="Susuki M."/>
            <person name="Suzuki K.-i.T."/>
            <person name="Hayashi T."/>
            <person name="Toyoda A."/>
            <person name="Oliveira C."/>
            <person name="Osipova E."/>
            <person name="Leigh N.D."/>
            <person name="Simon A."/>
            <person name="Yun M.H."/>
        </authorList>
    </citation>
    <scope>NUCLEOTIDE SEQUENCE</scope>
    <source>
        <strain evidence="1">20211129_DDA</strain>
        <tissue evidence="1">Liver</tissue>
    </source>
</reference>
<gene>
    <name evidence="1" type="ORF">NDU88_002757</name>
</gene>